<proteinExistence type="predicted"/>
<keyword evidence="3" id="KW-1185">Reference proteome</keyword>
<dbReference type="Proteomes" id="UP000602510">
    <property type="component" value="Unassembled WGS sequence"/>
</dbReference>
<dbReference type="EMBL" id="JAACNO010000312">
    <property type="protein sequence ID" value="KAF4148252.1"/>
    <property type="molecule type" value="Genomic_DNA"/>
</dbReference>
<protein>
    <recommendedName>
        <fullName evidence="4">N-acetyltransferase domain-containing protein</fullName>
    </recommendedName>
</protein>
<organism evidence="1 3">
    <name type="scientific">Phytophthora infestans</name>
    <name type="common">Potato late blight agent</name>
    <name type="synonym">Botrytis infestans</name>
    <dbReference type="NCBI Taxonomy" id="4787"/>
    <lineage>
        <taxon>Eukaryota</taxon>
        <taxon>Sar</taxon>
        <taxon>Stramenopiles</taxon>
        <taxon>Oomycota</taxon>
        <taxon>Peronosporomycetes</taxon>
        <taxon>Peronosporales</taxon>
        <taxon>Peronosporaceae</taxon>
        <taxon>Phytophthora</taxon>
    </lineage>
</organism>
<dbReference type="AlphaFoldDB" id="A0A833SQV9"/>
<sequence length="98" mass="11047">MAPTVAATMAIPPAPVPANDATKIVIRPFRQDDLPQVIQLFKEGMLCYPAQQENPRLLQFIDDSLKTDLSDIEGTYIAPMAITGLPRHTTSRPWWWAW</sequence>
<dbReference type="EMBL" id="WSZM01000067">
    <property type="protein sequence ID" value="KAF4044536.1"/>
    <property type="molecule type" value="Genomic_DNA"/>
</dbReference>
<evidence type="ECO:0000313" key="2">
    <source>
        <dbReference type="EMBL" id="KAF4148252.1"/>
    </source>
</evidence>
<evidence type="ECO:0000313" key="1">
    <source>
        <dbReference type="EMBL" id="KAF4044536.1"/>
    </source>
</evidence>
<name>A0A833SQV9_PHYIN</name>
<gene>
    <name evidence="1" type="ORF">GN244_ATG03081</name>
    <name evidence="2" type="ORF">GN958_ATG02576</name>
</gene>
<evidence type="ECO:0008006" key="4">
    <source>
        <dbReference type="Google" id="ProtNLM"/>
    </source>
</evidence>
<evidence type="ECO:0000313" key="3">
    <source>
        <dbReference type="Proteomes" id="UP000602510"/>
    </source>
</evidence>
<dbReference type="Proteomes" id="UP000704712">
    <property type="component" value="Unassembled WGS sequence"/>
</dbReference>
<accession>A0A833SQV9</accession>
<comment type="caution">
    <text evidence="1">The sequence shown here is derived from an EMBL/GenBank/DDBJ whole genome shotgun (WGS) entry which is preliminary data.</text>
</comment>
<reference evidence="1" key="1">
    <citation type="submission" date="2020-04" db="EMBL/GenBank/DDBJ databases">
        <title>Hybrid Assembly of Korean Phytophthora infestans isolates.</title>
        <authorList>
            <person name="Prokchorchik M."/>
            <person name="Lee Y."/>
            <person name="Seo J."/>
            <person name="Cho J.-H."/>
            <person name="Park Y.-E."/>
            <person name="Jang D.-C."/>
            <person name="Im J.-S."/>
            <person name="Choi J.-G."/>
            <person name="Park H.-J."/>
            <person name="Lee G.-B."/>
            <person name="Lee Y.-G."/>
            <person name="Hong S.-Y."/>
            <person name="Cho K."/>
            <person name="Sohn K.H."/>
        </authorList>
    </citation>
    <scope>NUCLEOTIDE SEQUENCE</scope>
    <source>
        <strain evidence="1">KR_1_A1</strain>
        <strain evidence="2">KR_2_A2</strain>
    </source>
</reference>